<feature type="compositionally biased region" description="Low complexity" evidence="9">
    <location>
        <begin position="163"/>
        <end position="176"/>
    </location>
</feature>
<feature type="compositionally biased region" description="Polar residues" evidence="9">
    <location>
        <begin position="1510"/>
        <end position="1531"/>
    </location>
</feature>
<evidence type="ECO:0000256" key="5">
    <source>
        <dbReference type="ARBA" id="ARBA00022989"/>
    </source>
</evidence>
<feature type="compositionally biased region" description="Basic and acidic residues" evidence="9">
    <location>
        <begin position="71"/>
        <end position="80"/>
    </location>
</feature>
<feature type="compositionally biased region" description="Polar residues" evidence="9">
    <location>
        <begin position="749"/>
        <end position="768"/>
    </location>
</feature>
<keyword evidence="2" id="KW-0813">Transport</keyword>
<keyword evidence="4" id="KW-0256">Endoplasmic reticulum</keyword>
<dbReference type="PANTHER" id="PTHR13466:SF19">
    <property type="entry name" value="NUCLEUS-VACUOLE JUNCTION PROTEIN 2"/>
    <property type="match status" value="1"/>
</dbReference>
<feature type="compositionally biased region" description="Pro residues" evidence="9">
    <location>
        <begin position="1589"/>
        <end position="1598"/>
    </location>
</feature>
<comment type="subcellular location">
    <subcellularLocation>
        <location evidence="1">Endoplasmic reticulum membrane</location>
    </subcellularLocation>
</comment>
<sequence>MLREAFYYLLGGVTFLPLCIVGIVLHFYFYAPSVRQSDPPSIDADVELTHEKKLAALDLAARNAAIHAEIEKAKGKDHPQGDATAPPTAKRLGPGPANSSSPKPFSSGWLTVRPTFDSDKDVATTTSGTSSPAAIPASLVDGESDSSRLQSEDEGTAVENSDAASIASTKSTATNAGSGYMSQMYRGILDYRIGRGANKKPATDASSSRSTPGSTASGATPTGTAGKENFYCILKSPILYLYSSDDTASPNTECHAAIDLRGKRVSLFVAGLGDTLGELEPETANHHGAITDDEQLGDAAADSEAFDPKKAWKKAKRAVVRDGELFMKRNAIRIVGSALGRSSSPGDRRAGRASNLNRRRPQWFIFCKNNYFMEDWYHALLQASLMPDSSLSTKLSDEAPVDPLARLFSKLDDPIGPTFSQEDMASLLVSLDSLPDPLPLRWLNALVGRIFFSVYRTAWLEDYIVSKMMKKLHRVKTPGFLGDIKVEEVDVGRRAPGFSRPMLKALTSEGEASMEIAVHYVGEVRITISTTLTLSLGSRFKPYNIPIVLAVVLRSLEGNLLLHVKRPPSNRLWFGFTTMPKMEIDIEPVVSERKVQWGMVTRLIENRLRELLNESIVVPNMDDLSFFDTRSMPLRGGIFADAAKKADAIRNEVNGSSASAATTAPVTPSTQQERDAKRISNTIKTSDLLAANKVGAASAPVSGTATPVTSDRASASTAREAAADEDGEASSISASAPSNNALRNRKAGTETSATLKEPSLQSARTSSPAAAGLSDLLNRDLAAGGGSVLSGSPPRQDAQANKRRTWFGSGPKSSVSSIGSSSGLSSLGLGAASLGGRSGREQSSLALGNASIERPSQRSQSASVSSKTEAGLSIPGEASTRTVSDSASSKSPANPFGDRDSGSIASVRSPSVLSTVGSDADARHAQDSLRASALTTAALQREVSRDVKEGDQTSENGRSTGTPSLIVSSASEPVLALGDVGSHHETRSTLEAPSLNDGDDERDFVDSPSSLAPSTRSSLRSSRSDAVGLDVRKEAQSDGHDSVQRGSAESFNDLDFIAASRQTSRDSGGTQTSTGSAATSQKAMPPPPPPRRPTGTPNDSRSVPRQDAAAALSSVQRSRYGLNEGDRSVGEGPNALTGSTSAMLLTSWNKAKASMADKESRQAAARDAKDAIKRGWANWNTKRAEAKRGTQVEDDVGEQYGQDSMTRSHSSRLSLVPGKSAWLASSPPDPTSFGLGFDKSSPEDTRSGFRDKHASAGHYAGMRSNLTDTDDDNASVHSNSSNRQPYRELRASKKVHGFDSGLADGRAPSVSSSKLASTASLSTTPSTVSAGDVSSWSAKWDAEIPSLTPPAPAYREEEVGSESKRKALERTVSNEAPAGMVPPALPQRKPSSSISSTGQSSGVVSFIPPAPAATTKLASPSSLSVGDIESAKHEAGPEAQSAAPSNSTSSEPRTPERSQVRQADSPSNSAEAQTPSPVVPEEAVEPVSDEAESQAIGKTPEATKGPSELISMTTNKDTVSQGQKTDATENSPADKVAAKTEQNYAAAPSTEVSSPSLGSGIKKQPGRATMMAVPGIPSMQKAGPQSFSAPPPPEPTPAPKSDAETSPSAFRASSLFKMPTFGSPVLTPGGSKTAVQTNSPSKSTETALSASTSTESPSKQEAAKVPPPVPARPAAGAKAEEASVVTGAESPFIALGLTQMGSSEGLVGLTSQLGQDGAKETVKPAIESPLADREAGDGATFAEVARAEGPAADPEFEHAQMDAGDTVQIGDKEVKIPSLADKETITSASSIT</sequence>
<accession>A0A5C3DQ29</accession>
<dbReference type="GO" id="GO:0015914">
    <property type="term" value="P:phospholipid transport"/>
    <property type="evidence" value="ECO:0007669"/>
    <property type="project" value="TreeGrafter"/>
</dbReference>
<feature type="compositionally biased region" description="Basic and acidic residues" evidence="9">
    <location>
        <begin position="1182"/>
        <end position="1191"/>
    </location>
</feature>
<evidence type="ECO:0000259" key="11">
    <source>
        <dbReference type="PROSITE" id="PS51847"/>
    </source>
</evidence>
<feature type="compositionally biased region" description="Low complexity" evidence="9">
    <location>
        <begin position="808"/>
        <end position="821"/>
    </location>
</feature>
<reference evidence="12 13" key="1">
    <citation type="submission" date="2018-03" db="EMBL/GenBank/DDBJ databases">
        <authorList>
            <person name="Guldener U."/>
        </authorList>
    </citation>
    <scope>NUCLEOTIDE SEQUENCE [LARGE SCALE GENOMIC DNA]</scope>
    <source>
        <strain evidence="12 13">NBRC100155</strain>
    </source>
</reference>
<dbReference type="GO" id="GO:0032865">
    <property type="term" value="C:ERMES complex"/>
    <property type="evidence" value="ECO:0007669"/>
    <property type="project" value="TreeGrafter"/>
</dbReference>
<feature type="domain" description="SMP-LTD" evidence="11">
    <location>
        <begin position="436"/>
        <end position="627"/>
    </location>
</feature>
<dbReference type="GO" id="GO:1990456">
    <property type="term" value="P:mitochondrion-endoplasmic reticulum membrane tethering"/>
    <property type="evidence" value="ECO:0007669"/>
    <property type="project" value="TreeGrafter"/>
</dbReference>
<dbReference type="GO" id="GO:0008289">
    <property type="term" value="F:lipid binding"/>
    <property type="evidence" value="ECO:0007669"/>
    <property type="project" value="UniProtKB-KW"/>
</dbReference>
<feature type="region of interest" description="Disordered" evidence="9">
    <location>
        <begin position="696"/>
        <end position="769"/>
    </location>
</feature>
<evidence type="ECO:0000256" key="10">
    <source>
        <dbReference type="SAM" id="Phobius"/>
    </source>
</evidence>
<evidence type="ECO:0000313" key="13">
    <source>
        <dbReference type="Proteomes" id="UP000324022"/>
    </source>
</evidence>
<feature type="compositionally biased region" description="Acidic residues" evidence="9">
    <location>
        <begin position="1482"/>
        <end position="1492"/>
    </location>
</feature>
<feature type="region of interest" description="Disordered" evidence="9">
    <location>
        <begin position="978"/>
        <end position="1139"/>
    </location>
</feature>
<feature type="transmembrane region" description="Helical" evidence="10">
    <location>
        <begin position="7"/>
        <end position="31"/>
    </location>
</feature>
<keyword evidence="8 10" id="KW-0472">Membrane</keyword>
<feature type="compositionally biased region" description="Low complexity" evidence="9">
    <location>
        <begin position="709"/>
        <end position="720"/>
    </location>
</feature>
<dbReference type="PROSITE" id="PS51847">
    <property type="entry name" value="SMP"/>
    <property type="match status" value="1"/>
</dbReference>
<feature type="compositionally biased region" description="Polar residues" evidence="9">
    <location>
        <begin position="953"/>
        <end position="966"/>
    </location>
</feature>
<feature type="compositionally biased region" description="Low complexity" evidence="9">
    <location>
        <begin position="857"/>
        <end position="866"/>
    </location>
</feature>
<evidence type="ECO:0000256" key="2">
    <source>
        <dbReference type="ARBA" id="ARBA00022448"/>
    </source>
</evidence>
<feature type="compositionally biased region" description="Basic and acidic residues" evidence="9">
    <location>
        <begin position="1030"/>
        <end position="1043"/>
    </location>
</feature>
<feature type="region of interest" description="Disordered" evidence="9">
    <location>
        <begin position="849"/>
        <end position="905"/>
    </location>
</feature>
<feature type="compositionally biased region" description="Basic and acidic residues" evidence="9">
    <location>
        <begin position="1354"/>
        <end position="1369"/>
    </location>
</feature>
<feature type="compositionally biased region" description="Low complexity" evidence="9">
    <location>
        <begin position="1641"/>
        <end position="1659"/>
    </location>
</feature>
<feature type="compositionally biased region" description="Polar residues" evidence="9">
    <location>
        <begin position="1275"/>
        <end position="1284"/>
    </location>
</feature>
<feature type="region of interest" description="Disordered" evidence="9">
    <location>
        <begin position="784"/>
        <end position="821"/>
    </location>
</feature>
<evidence type="ECO:0000256" key="6">
    <source>
        <dbReference type="ARBA" id="ARBA00023055"/>
    </source>
</evidence>
<keyword evidence="7" id="KW-0446">Lipid-binding</keyword>
<keyword evidence="5 10" id="KW-1133">Transmembrane helix</keyword>
<keyword evidence="13" id="KW-1185">Reference proteome</keyword>
<feature type="compositionally biased region" description="Low complexity" evidence="9">
    <location>
        <begin position="203"/>
        <end position="222"/>
    </location>
</feature>
<dbReference type="OrthoDB" id="26740at2759"/>
<evidence type="ECO:0000256" key="4">
    <source>
        <dbReference type="ARBA" id="ARBA00022824"/>
    </source>
</evidence>
<evidence type="ECO:0000256" key="3">
    <source>
        <dbReference type="ARBA" id="ARBA00022692"/>
    </source>
</evidence>
<dbReference type="PANTHER" id="PTHR13466">
    <property type="entry name" value="TEX2 PROTEIN-RELATED"/>
    <property type="match status" value="1"/>
</dbReference>
<dbReference type="InterPro" id="IPR001849">
    <property type="entry name" value="PH_domain"/>
</dbReference>
<keyword evidence="3 10" id="KW-0812">Transmembrane</keyword>
<feature type="compositionally biased region" description="Low complexity" evidence="9">
    <location>
        <begin position="123"/>
        <end position="138"/>
    </location>
</feature>
<dbReference type="Proteomes" id="UP000324022">
    <property type="component" value="Unassembled WGS sequence"/>
</dbReference>
<evidence type="ECO:0000256" key="8">
    <source>
        <dbReference type="ARBA" id="ARBA00023136"/>
    </source>
</evidence>
<feature type="compositionally biased region" description="Polar residues" evidence="9">
    <location>
        <begin position="1460"/>
        <end position="1474"/>
    </location>
</feature>
<feature type="compositionally biased region" description="Low complexity" evidence="9">
    <location>
        <begin position="1065"/>
        <end position="1083"/>
    </location>
</feature>
<keyword evidence="6" id="KW-0445">Lipid transport</keyword>
<proteinExistence type="predicted"/>
<feature type="compositionally biased region" description="Low complexity" evidence="9">
    <location>
        <begin position="729"/>
        <end position="741"/>
    </location>
</feature>
<dbReference type="Pfam" id="PF10296">
    <property type="entry name" value="MMM1"/>
    <property type="match status" value="1"/>
</dbReference>
<feature type="compositionally biased region" description="Low complexity" evidence="9">
    <location>
        <begin position="1006"/>
        <end position="1026"/>
    </location>
</feature>
<feature type="region of interest" description="Disordered" evidence="9">
    <location>
        <begin position="1182"/>
        <end position="1684"/>
    </location>
</feature>
<feature type="compositionally biased region" description="Basic and acidic residues" evidence="9">
    <location>
        <begin position="1240"/>
        <end position="1254"/>
    </location>
</feature>
<protein>
    <recommendedName>
        <fullName evidence="11">SMP-LTD domain-containing protein</fullName>
    </recommendedName>
</protein>
<feature type="compositionally biased region" description="Polar residues" evidence="9">
    <location>
        <begin position="1442"/>
        <end position="1452"/>
    </location>
</feature>
<dbReference type="GO" id="GO:0005789">
    <property type="term" value="C:endoplasmic reticulum membrane"/>
    <property type="evidence" value="ECO:0007669"/>
    <property type="project" value="UniProtKB-SubCell"/>
</dbReference>
<feature type="region of interest" description="Disordered" evidence="9">
    <location>
        <begin position="936"/>
        <end position="966"/>
    </location>
</feature>
<evidence type="ECO:0000256" key="7">
    <source>
        <dbReference type="ARBA" id="ARBA00023121"/>
    </source>
</evidence>
<feature type="compositionally biased region" description="Low complexity" evidence="9">
    <location>
        <begin position="1307"/>
        <end position="1330"/>
    </location>
</feature>
<feature type="region of interest" description="Disordered" evidence="9">
    <location>
        <begin position="196"/>
        <end position="222"/>
    </location>
</feature>
<feature type="compositionally biased region" description="Low complexity" evidence="9">
    <location>
        <begin position="1391"/>
        <end position="1405"/>
    </location>
</feature>
<evidence type="ECO:0000256" key="9">
    <source>
        <dbReference type="SAM" id="MobiDB-lite"/>
    </source>
</evidence>
<feature type="compositionally biased region" description="Polar residues" evidence="9">
    <location>
        <begin position="1201"/>
        <end position="1213"/>
    </location>
</feature>
<dbReference type="EMBL" id="OOIN01000001">
    <property type="protein sequence ID" value="SPO20454.1"/>
    <property type="molecule type" value="Genomic_DNA"/>
</dbReference>
<feature type="compositionally biased region" description="Polar residues" evidence="9">
    <location>
        <begin position="879"/>
        <end position="892"/>
    </location>
</feature>
<feature type="compositionally biased region" description="Basic and acidic residues" evidence="9">
    <location>
        <begin position="942"/>
        <end position="951"/>
    </location>
</feature>
<dbReference type="SMART" id="SM00233">
    <property type="entry name" value="PH"/>
    <property type="match status" value="1"/>
</dbReference>
<evidence type="ECO:0000313" key="12">
    <source>
        <dbReference type="EMBL" id="SPO20454.1"/>
    </source>
</evidence>
<feature type="region of interest" description="Disordered" evidence="9">
    <location>
        <begin position="71"/>
        <end position="177"/>
    </location>
</feature>
<feature type="region of interest" description="Disordered" evidence="9">
    <location>
        <begin position="654"/>
        <end position="682"/>
    </location>
</feature>
<evidence type="ECO:0000256" key="1">
    <source>
        <dbReference type="ARBA" id="ARBA00004586"/>
    </source>
</evidence>
<gene>
    <name evidence="12" type="ORF">UTRI_00854_B</name>
</gene>
<feature type="compositionally biased region" description="Low complexity" evidence="9">
    <location>
        <begin position="656"/>
        <end position="670"/>
    </location>
</feature>
<dbReference type="InterPro" id="IPR031468">
    <property type="entry name" value="SMP_LBD"/>
</dbReference>
<organism evidence="12 13">
    <name type="scientific">Ustilago trichophora</name>
    <dbReference type="NCBI Taxonomy" id="86804"/>
    <lineage>
        <taxon>Eukaryota</taxon>
        <taxon>Fungi</taxon>
        <taxon>Dikarya</taxon>
        <taxon>Basidiomycota</taxon>
        <taxon>Ustilaginomycotina</taxon>
        <taxon>Ustilaginomycetes</taxon>
        <taxon>Ustilaginales</taxon>
        <taxon>Ustilaginaceae</taxon>
        <taxon>Ustilago</taxon>
    </lineage>
</organism>
<dbReference type="InterPro" id="IPR019411">
    <property type="entry name" value="MMM1_dom"/>
</dbReference>
<dbReference type="CDD" id="cd21675">
    <property type="entry name" value="SMP_TEX2"/>
    <property type="match status" value="1"/>
</dbReference>
<name>A0A5C3DQ29_9BASI</name>